<gene>
    <name evidence="1" type="ORF">SAMN02745775_11423</name>
</gene>
<evidence type="ECO:0000313" key="2">
    <source>
        <dbReference type="Proteomes" id="UP000199473"/>
    </source>
</evidence>
<dbReference type="STRING" id="1123062.SAMN02745775_11423"/>
<dbReference type="EMBL" id="FOSQ01000014">
    <property type="protein sequence ID" value="SFL00629.1"/>
    <property type="molecule type" value="Genomic_DNA"/>
</dbReference>
<sequence length="92" mass="8933">MPEAPLPPGALPAALLPLSAPKPGACPAWLDAATFALMGRAAAGAGPSEDPTALAREVAAARYPALPAALLSEAALLATGAARPARTEGDAP</sequence>
<dbReference type="AlphaFoldDB" id="A0A1I4E633"/>
<protein>
    <submittedName>
        <fullName evidence="1">Uncharacterized protein</fullName>
    </submittedName>
</protein>
<accession>A0A1I4E633</accession>
<organism evidence="1 2">
    <name type="scientific">Falsiroseomonas stagni DSM 19981</name>
    <dbReference type="NCBI Taxonomy" id="1123062"/>
    <lineage>
        <taxon>Bacteria</taxon>
        <taxon>Pseudomonadati</taxon>
        <taxon>Pseudomonadota</taxon>
        <taxon>Alphaproteobacteria</taxon>
        <taxon>Acetobacterales</taxon>
        <taxon>Roseomonadaceae</taxon>
        <taxon>Falsiroseomonas</taxon>
    </lineage>
</organism>
<dbReference type="Proteomes" id="UP000199473">
    <property type="component" value="Unassembled WGS sequence"/>
</dbReference>
<name>A0A1I4E633_9PROT</name>
<dbReference type="RefSeq" id="WP_139226174.1">
    <property type="nucleotide sequence ID" value="NZ_FOSQ01000014.1"/>
</dbReference>
<keyword evidence="2" id="KW-1185">Reference proteome</keyword>
<proteinExistence type="predicted"/>
<reference evidence="1 2" key="1">
    <citation type="submission" date="2016-10" db="EMBL/GenBank/DDBJ databases">
        <authorList>
            <person name="de Groot N.N."/>
        </authorList>
    </citation>
    <scope>NUCLEOTIDE SEQUENCE [LARGE SCALE GENOMIC DNA]</scope>
    <source>
        <strain evidence="1 2">DSM 19981</strain>
    </source>
</reference>
<evidence type="ECO:0000313" key="1">
    <source>
        <dbReference type="EMBL" id="SFL00629.1"/>
    </source>
</evidence>